<dbReference type="GO" id="GO:0005737">
    <property type="term" value="C:cytoplasm"/>
    <property type="evidence" value="ECO:0007669"/>
    <property type="project" value="TreeGrafter"/>
</dbReference>
<dbReference type="OrthoDB" id="6614653at2759"/>
<proteinExistence type="inferred from homology"/>
<name>A0A2X0KNI0_9BASI</name>
<keyword evidence="16" id="KW-1185">Reference proteome</keyword>
<evidence type="ECO:0000256" key="9">
    <source>
        <dbReference type="ARBA" id="ARBA00023187"/>
    </source>
</evidence>
<keyword evidence="8 11" id="KW-0408">Iron</keyword>
<dbReference type="InterPro" id="IPR037151">
    <property type="entry name" value="AlkB-like_sf"/>
</dbReference>
<dbReference type="InterPro" id="IPR004574">
    <property type="entry name" value="Alkb"/>
</dbReference>
<dbReference type="Pfam" id="PF13532">
    <property type="entry name" value="2OG-FeII_Oxy_2"/>
    <property type="match status" value="1"/>
</dbReference>
<evidence type="ECO:0000256" key="6">
    <source>
        <dbReference type="ARBA" id="ARBA00022964"/>
    </source>
</evidence>
<protein>
    <recommendedName>
        <fullName evidence="12">Pre-mRNA-splicing factor 38</fullName>
    </recommendedName>
</protein>
<dbReference type="InterPro" id="IPR027450">
    <property type="entry name" value="AlkB-like"/>
</dbReference>
<sequence length="576" mass="65181">MTESTPVASTSFTPPPTLTSKQRRQRQVPQTTAPSNDSAFRTSERYWKNRSQPLDFGRALSYERIRWDQPRKGEEERVRGVWEDGQGLSLECFRIRLRPDEEGVLGHKKWKGKQVGKEERRDTCDYAVTIPNMPGIILFPSILPPALQRALVRESLRHSVSPNLTSLSPHYDLPLEGIWNAFEAGQGGRLCKRISPKSDGTIGRDQVIFEPVTKGNWKDEIGRAEKEKDKENIVVVPPPLPKKELVTPIDAATSAAAADYTVHDLLTKLRWTTIGWNYDWTSKVYNFSLPHSNLPPLIHRCCKEAVRRVDWDQVFEGTGEEELHEGGGKVWDTWREEYEPDAGIVNFYQLRDTLTAHIDHSELDAVQPLVSFSIGHSAIFLIGGPTRDITPLAIELQSGDGLIMSGQRGRRVFHGVPRILSDTLPPYLSSTLNLREEEGQEEDDWKLFGEFLETGARINFNVRFTVPCPTKCSTLPQYLLEKVIKLQGHCSALDAATVIDEAFNIRYLGGTYANTRPTEVMCVALRLLQLPPIGPFEPKEFNAEGGVFDSRRYLRALARLHVRLTFDPVNVYEVLE</sequence>
<feature type="binding site" evidence="11">
    <location>
        <position position="414"/>
    </location>
    <ligand>
        <name>Fe cation</name>
        <dbReference type="ChEBI" id="CHEBI:24875"/>
        <note>catalytic</note>
    </ligand>
</feature>
<feature type="binding site" evidence="11">
    <location>
        <position position="357"/>
    </location>
    <ligand>
        <name>Fe cation</name>
        <dbReference type="ChEBI" id="CHEBI:24875"/>
        <note>catalytic</note>
    </ligand>
</feature>
<keyword evidence="10 12" id="KW-0539">Nucleus</keyword>
<dbReference type="AlphaFoldDB" id="A0A2X0KNI0"/>
<dbReference type="PANTHER" id="PTHR16557">
    <property type="entry name" value="ALKYLATED DNA REPAIR PROTEIN ALKB-RELATED"/>
    <property type="match status" value="1"/>
</dbReference>
<comment type="cofactor">
    <cofactor evidence="11">
        <name>Fe(2+)</name>
        <dbReference type="ChEBI" id="CHEBI:29033"/>
    </cofactor>
    <text evidence="11">Binds 1 Fe(2+) ion per subunit.</text>
</comment>
<feature type="region of interest" description="Disordered" evidence="13">
    <location>
        <begin position="1"/>
        <end position="44"/>
    </location>
</feature>
<dbReference type="STRING" id="289078.A0A2X0KNI0"/>
<dbReference type="Pfam" id="PF03371">
    <property type="entry name" value="PRP38"/>
    <property type="match status" value="1"/>
</dbReference>
<dbReference type="Proteomes" id="UP000249723">
    <property type="component" value="Unassembled WGS sequence"/>
</dbReference>
<keyword evidence="7" id="KW-0560">Oxidoreductase</keyword>
<evidence type="ECO:0000256" key="12">
    <source>
        <dbReference type="RuleBase" id="RU367025"/>
    </source>
</evidence>
<evidence type="ECO:0000256" key="11">
    <source>
        <dbReference type="PIRSR" id="PIRSR604574-2"/>
    </source>
</evidence>
<comment type="similarity">
    <text evidence="2 12">Belongs to the PRP38 family.</text>
</comment>
<dbReference type="Gene3D" id="2.60.120.590">
    <property type="entry name" value="Alpha-ketoglutarate-dependent dioxygenase AlkB-like"/>
    <property type="match status" value="1"/>
</dbReference>
<evidence type="ECO:0000259" key="14">
    <source>
        <dbReference type="PROSITE" id="PS51471"/>
    </source>
</evidence>
<dbReference type="GO" id="GO:0051213">
    <property type="term" value="F:dioxygenase activity"/>
    <property type="evidence" value="ECO:0007669"/>
    <property type="project" value="UniProtKB-KW"/>
</dbReference>
<evidence type="ECO:0000256" key="8">
    <source>
        <dbReference type="ARBA" id="ARBA00023004"/>
    </source>
</evidence>
<evidence type="ECO:0000256" key="4">
    <source>
        <dbReference type="ARBA" id="ARBA00022723"/>
    </source>
</evidence>
<dbReference type="EMBL" id="FMWP01000048">
    <property type="protein sequence ID" value="SCZ93528.1"/>
    <property type="molecule type" value="Genomic_DNA"/>
</dbReference>
<dbReference type="InterPro" id="IPR005123">
    <property type="entry name" value="Oxoglu/Fe-dep_dioxygenase_dom"/>
</dbReference>
<organism evidence="15 16">
    <name type="scientific">Microbotryum saponariae</name>
    <dbReference type="NCBI Taxonomy" id="289078"/>
    <lineage>
        <taxon>Eukaryota</taxon>
        <taxon>Fungi</taxon>
        <taxon>Dikarya</taxon>
        <taxon>Basidiomycota</taxon>
        <taxon>Pucciniomycotina</taxon>
        <taxon>Microbotryomycetes</taxon>
        <taxon>Microbotryales</taxon>
        <taxon>Microbotryaceae</taxon>
        <taxon>Microbotryum</taxon>
    </lineage>
</organism>
<dbReference type="PANTHER" id="PTHR16557:SF2">
    <property type="entry name" value="NUCLEIC ACID DIOXYGENASE ALKBH1"/>
    <property type="match status" value="1"/>
</dbReference>
<comment type="subcellular location">
    <subcellularLocation>
        <location evidence="1 12">Nucleus</location>
    </subcellularLocation>
</comment>
<comment type="function">
    <text evidence="12">Required for pre-mRNA splicing.</text>
</comment>
<evidence type="ECO:0000256" key="1">
    <source>
        <dbReference type="ARBA" id="ARBA00004123"/>
    </source>
</evidence>
<keyword evidence="9 12" id="KW-0508">mRNA splicing</keyword>
<dbReference type="InterPro" id="IPR005037">
    <property type="entry name" value="PRP38"/>
</dbReference>
<evidence type="ECO:0000256" key="5">
    <source>
        <dbReference type="ARBA" id="ARBA00022728"/>
    </source>
</evidence>
<feature type="compositionally biased region" description="Polar residues" evidence="13">
    <location>
        <begin position="27"/>
        <end position="41"/>
    </location>
</feature>
<evidence type="ECO:0000256" key="2">
    <source>
        <dbReference type="ARBA" id="ARBA00006164"/>
    </source>
</evidence>
<dbReference type="GO" id="GO:0046872">
    <property type="term" value="F:metal ion binding"/>
    <property type="evidence" value="ECO:0007669"/>
    <property type="project" value="UniProtKB-KW"/>
</dbReference>
<evidence type="ECO:0000256" key="3">
    <source>
        <dbReference type="ARBA" id="ARBA00022664"/>
    </source>
</evidence>
<dbReference type="PROSITE" id="PS51471">
    <property type="entry name" value="FE2OG_OXY"/>
    <property type="match status" value="1"/>
</dbReference>
<keyword evidence="5 12" id="KW-0747">Spliceosome</keyword>
<dbReference type="GO" id="GO:0000398">
    <property type="term" value="P:mRNA splicing, via spliceosome"/>
    <property type="evidence" value="ECO:0007669"/>
    <property type="project" value="UniProtKB-UniRule"/>
</dbReference>
<evidence type="ECO:0000256" key="13">
    <source>
        <dbReference type="SAM" id="MobiDB-lite"/>
    </source>
</evidence>
<evidence type="ECO:0000313" key="16">
    <source>
        <dbReference type="Proteomes" id="UP000249723"/>
    </source>
</evidence>
<keyword evidence="4 11" id="KW-0479">Metal-binding</keyword>
<dbReference type="SUPFAM" id="SSF51197">
    <property type="entry name" value="Clavaminate synthase-like"/>
    <property type="match status" value="1"/>
</dbReference>
<feature type="domain" description="Fe2OG dioxygenase" evidence="14">
    <location>
        <begin position="339"/>
        <end position="466"/>
    </location>
</feature>
<feature type="binding site" evidence="11">
    <location>
        <position position="359"/>
    </location>
    <ligand>
        <name>Fe cation</name>
        <dbReference type="ChEBI" id="CHEBI:24875"/>
        <note>catalytic</note>
    </ligand>
</feature>
<accession>A0A2X0KNI0</accession>
<evidence type="ECO:0000256" key="10">
    <source>
        <dbReference type="ARBA" id="ARBA00023242"/>
    </source>
</evidence>
<reference evidence="16" key="1">
    <citation type="submission" date="2016-10" db="EMBL/GenBank/DDBJ databases">
        <authorList>
            <person name="Jeantristanb JTB J.-T."/>
            <person name="Ricardo R."/>
        </authorList>
    </citation>
    <scope>NUCLEOTIDE SEQUENCE [LARGE SCALE GENOMIC DNA]</scope>
</reference>
<keyword evidence="6" id="KW-0223">Dioxygenase</keyword>
<dbReference type="GO" id="GO:0005681">
    <property type="term" value="C:spliceosomal complex"/>
    <property type="evidence" value="ECO:0007669"/>
    <property type="project" value="UniProtKB-KW"/>
</dbReference>
<evidence type="ECO:0000256" key="7">
    <source>
        <dbReference type="ARBA" id="ARBA00023002"/>
    </source>
</evidence>
<evidence type="ECO:0000313" key="15">
    <source>
        <dbReference type="EMBL" id="SCZ93528.1"/>
    </source>
</evidence>
<gene>
    <name evidence="15" type="ORF">BZ3500_MVSOF-1268-A1-R1_CHR6-3G08719</name>
</gene>
<keyword evidence="3 12" id="KW-0507">mRNA processing</keyword>